<feature type="region of interest" description="Disordered" evidence="1">
    <location>
        <begin position="104"/>
        <end position="133"/>
    </location>
</feature>
<reference evidence="2" key="1">
    <citation type="submission" date="2023-10" db="EMBL/GenBank/DDBJ databases">
        <authorList>
            <person name="Chen Y."/>
            <person name="Shah S."/>
            <person name="Dougan E. K."/>
            <person name="Thang M."/>
            <person name="Chan C."/>
        </authorList>
    </citation>
    <scope>NUCLEOTIDE SEQUENCE [LARGE SCALE GENOMIC DNA]</scope>
</reference>
<accession>A0ABN9V121</accession>
<dbReference type="Proteomes" id="UP001189429">
    <property type="component" value="Unassembled WGS sequence"/>
</dbReference>
<protein>
    <submittedName>
        <fullName evidence="2">Uncharacterized protein</fullName>
    </submittedName>
</protein>
<proteinExistence type="predicted"/>
<evidence type="ECO:0000313" key="2">
    <source>
        <dbReference type="EMBL" id="CAK0866282.1"/>
    </source>
</evidence>
<gene>
    <name evidence="2" type="ORF">PCOR1329_LOCUS53501</name>
</gene>
<name>A0ABN9V121_9DINO</name>
<dbReference type="EMBL" id="CAUYUJ010016521">
    <property type="protein sequence ID" value="CAK0866282.1"/>
    <property type="molecule type" value="Genomic_DNA"/>
</dbReference>
<organism evidence="2 3">
    <name type="scientific">Prorocentrum cordatum</name>
    <dbReference type="NCBI Taxonomy" id="2364126"/>
    <lineage>
        <taxon>Eukaryota</taxon>
        <taxon>Sar</taxon>
        <taxon>Alveolata</taxon>
        <taxon>Dinophyceae</taxon>
        <taxon>Prorocentrales</taxon>
        <taxon>Prorocentraceae</taxon>
        <taxon>Prorocentrum</taxon>
    </lineage>
</organism>
<keyword evidence="3" id="KW-1185">Reference proteome</keyword>
<sequence>PSLVPMAPPLCQRCGVVQCAELASTSLRHAWRFEEGLKWAWSSRTQAYWVCCEQCHAHTWPLDRRYNNRHSRPAWAAAAEAGARRRAGRVRLVAGDFYLTDAVPERRRPSDAAPSPERPPRRRLQAAPAAEEGRAAAAGSAAAAVARAPFSERFPATWEPPTSCDACGGALGRELTAYTATAGSTEVWLLEGDEAHPGNGFFCGRCQARLRGGQTLDCAAALGAQAAQRWREPVDWATRLAALGPPYAPRRGQKRPAR</sequence>
<comment type="caution">
    <text evidence="2">The sequence shown here is derived from an EMBL/GenBank/DDBJ whole genome shotgun (WGS) entry which is preliminary data.</text>
</comment>
<evidence type="ECO:0000313" key="3">
    <source>
        <dbReference type="Proteomes" id="UP001189429"/>
    </source>
</evidence>
<feature type="non-terminal residue" evidence="2">
    <location>
        <position position="1"/>
    </location>
</feature>
<evidence type="ECO:0000256" key="1">
    <source>
        <dbReference type="SAM" id="MobiDB-lite"/>
    </source>
</evidence>